<comment type="caution">
    <text evidence="9">The sequence shown here is derived from an EMBL/GenBank/DDBJ whole genome shotgun (WGS) entry which is preliminary data.</text>
</comment>
<keyword evidence="4" id="KW-1003">Cell membrane</keyword>
<sequence length="458" mass="48734">MEGTCMNLLVCLLVIVITGTLVIKKFKAQTVLLLGGLIMMFAAYLLGYTTSFVEAKKATGVLFFDAFEFINITTAKDAANLGLMIMTCTGFAKYMDHIGASSRLVVTAIKPLGKMKSAYLVMALTFILNMFMSLVIPSASGLAMLMMVTIFPILVRLGVSPVGAAAAVATGHLLDIGPASATTLLVSKTVNMPVHEYFVGYQLKVYIICGLMAAIAHFVWQKYLDKKSGHVPAEYVESHKSDDLEVGPLPYIFLPLLPLIFILGFSDYGIQGVKMNVNLAMFLSLFIAMGCELIRHRDFRKMAASIQTFFKGMGDQFANTVTLIVAGETFAFGLTSLGIVKEFVAAIQGLAISADVVGVIVSTIITGLSIVMGSGVASMFAFAPLVPNFAADLGGNATTILLGMQNAASVGRLLSPISAVMIAVAGIANISSFDLVKRTSVPVIVTFITSTIAILLIH</sequence>
<feature type="transmembrane region" description="Helical" evidence="8">
    <location>
        <begin position="277"/>
        <end position="296"/>
    </location>
</feature>
<dbReference type="EMBL" id="ACIK02000004">
    <property type="protein sequence ID" value="EEP66039.1"/>
    <property type="molecule type" value="Genomic_DNA"/>
</dbReference>
<evidence type="ECO:0000256" key="7">
    <source>
        <dbReference type="ARBA" id="ARBA00023136"/>
    </source>
</evidence>
<organism evidence="9 10">
    <name type="scientific">Veillonella dispar ATCC 17748</name>
    <dbReference type="NCBI Taxonomy" id="546273"/>
    <lineage>
        <taxon>Bacteria</taxon>
        <taxon>Bacillati</taxon>
        <taxon>Bacillota</taxon>
        <taxon>Negativicutes</taxon>
        <taxon>Veillonellales</taxon>
        <taxon>Veillonellaceae</taxon>
        <taxon>Veillonella</taxon>
    </lineage>
</organism>
<feature type="transmembrane region" description="Helical" evidence="8">
    <location>
        <begin position="317"/>
        <end position="340"/>
    </location>
</feature>
<feature type="transmembrane region" description="Helical" evidence="8">
    <location>
        <begin position="117"/>
        <end position="136"/>
    </location>
</feature>
<accession>C4FMU7</accession>
<dbReference type="InterPro" id="IPR004669">
    <property type="entry name" value="C4_dicarb_anaerob_car"/>
</dbReference>
<name>C4FMU7_9FIRM</name>
<proteinExistence type="inferred from homology"/>
<comment type="similarity">
    <text evidence="2">Belongs to the DcuC/DcuD transporter (TC 2.A.61) family.</text>
</comment>
<evidence type="ECO:0000313" key="10">
    <source>
        <dbReference type="Proteomes" id="UP000003529"/>
    </source>
</evidence>
<dbReference type="Pfam" id="PF03606">
    <property type="entry name" value="DcuC"/>
    <property type="match status" value="1"/>
</dbReference>
<dbReference type="GO" id="GO:0015556">
    <property type="term" value="F:C4-dicarboxylate transmembrane transporter activity"/>
    <property type="evidence" value="ECO:0007669"/>
    <property type="project" value="InterPro"/>
</dbReference>
<gene>
    <name evidence="9" type="ORF">VEIDISOL_00102</name>
</gene>
<feature type="transmembrane region" description="Helical" evidence="8">
    <location>
        <begin position="346"/>
        <end position="371"/>
    </location>
</feature>
<evidence type="ECO:0000256" key="8">
    <source>
        <dbReference type="SAM" id="Phobius"/>
    </source>
</evidence>
<dbReference type="HOGENOM" id="CLU_030262_3_2_9"/>
<keyword evidence="10" id="KW-1185">Reference proteome</keyword>
<dbReference type="PANTHER" id="PTHR42002">
    <property type="entry name" value="ANAEROBIC C4-DICARBOXYLATE TRANSPORTER DCUC-RELATED"/>
    <property type="match status" value="1"/>
</dbReference>
<evidence type="ECO:0000256" key="1">
    <source>
        <dbReference type="ARBA" id="ARBA00004651"/>
    </source>
</evidence>
<comment type="subcellular location">
    <subcellularLocation>
        <location evidence="1">Cell membrane</location>
        <topology evidence="1">Multi-pass membrane protein</topology>
    </subcellularLocation>
</comment>
<dbReference type="PANTHER" id="PTHR42002:SF2">
    <property type="entry name" value="ANAEROBIC C4-DICARBOXYLATE TRANSPORTER DCUC-RELATED"/>
    <property type="match status" value="1"/>
</dbReference>
<dbReference type="Proteomes" id="UP000003529">
    <property type="component" value="Unassembled WGS sequence"/>
</dbReference>
<dbReference type="InterPro" id="IPR018385">
    <property type="entry name" value="C4_dicarb_anaerob_car-like"/>
</dbReference>
<keyword evidence="7 8" id="KW-0472">Membrane</keyword>
<reference evidence="9" key="1">
    <citation type="submission" date="2009-04" db="EMBL/GenBank/DDBJ databases">
        <authorList>
            <person name="Weinstock G."/>
            <person name="Sodergren E."/>
            <person name="Clifton S."/>
            <person name="Fulton L."/>
            <person name="Fulton B."/>
            <person name="Courtney L."/>
            <person name="Fronick C."/>
            <person name="Harrison M."/>
            <person name="Strong C."/>
            <person name="Farmer C."/>
            <person name="Delahaunty K."/>
            <person name="Markovic C."/>
            <person name="Hall O."/>
            <person name="Minx P."/>
            <person name="Tomlinson C."/>
            <person name="Mitreva M."/>
            <person name="Nelson J."/>
            <person name="Hou S."/>
            <person name="Wollam A."/>
            <person name="Pepin K.H."/>
            <person name="Johnson M."/>
            <person name="Bhonagiri V."/>
            <person name="Nash W.E."/>
            <person name="Warren W."/>
            <person name="Chinwalla A."/>
            <person name="Mardis E.R."/>
            <person name="Wilson R.K."/>
        </authorList>
    </citation>
    <scope>NUCLEOTIDE SEQUENCE [LARGE SCALE GENOMIC DNA]</scope>
    <source>
        <strain evidence="9">ATCC 17748</strain>
    </source>
</reference>
<protein>
    <submittedName>
        <fullName evidence="9">Transporter, anaerobic C4-dicarboxylate uptake C (DcuC) family</fullName>
    </submittedName>
</protein>
<keyword evidence="3" id="KW-0813">Transport</keyword>
<keyword evidence="6 8" id="KW-1133">Transmembrane helix</keyword>
<dbReference type="AlphaFoldDB" id="C4FMU7"/>
<dbReference type="GO" id="GO:0005886">
    <property type="term" value="C:plasma membrane"/>
    <property type="evidence" value="ECO:0007669"/>
    <property type="project" value="UniProtKB-SubCell"/>
</dbReference>
<dbReference type="NCBIfam" id="TIGR00771">
    <property type="entry name" value="DcuC"/>
    <property type="match status" value="1"/>
</dbReference>
<dbReference type="eggNOG" id="COG3069">
    <property type="taxonomic scope" value="Bacteria"/>
</dbReference>
<feature type="transmembrane region" description="Helical" evidence="8">
    <location>
        <begin position="248"/>
        <end position="265"/>
    </location>
</feature>
<evidence type="ECO:0000313" key="9">
    <source>
        <dbReference type="EMBL" id="EEP66039.1"/>
    </source>
</evidence>
<evidence type="ECO:0000256" key="6">
    <source>
        <dbReference type="ARBA" id="ARBA00022989"/>
    </source>
</evidence>
<feature type="transmembrane region" description="Helical" evidence="8">
    <location>
        <begin position="413"/>
        <end position="433"/>
    </location>
</feature>
<evidence type="ECO:0000256" key="4">
    <source>
        <dbReference type="ARBA" id="ARBA00022475"/>
    </source>
</evidence>
<feature type="transmembrane region" description="Helical" evidence="8">
    <location>
        <begin position="30"/>
        <end position="47"/>
    </location>
</feature>
<feature type="transmembrane region" description="Helical" evidence="8">
    <location>
        <begin position="439"/>
        <end position="457"/>
    </location>
</feature>
<feature type="transmembrane region" description="Helical" evidence="8">
    <location>
        <begin position="6"/>
        <end position="23"/>
    </location>
</feature>
<evidence type="ECO:0000256" key="2">
    <source>
        <dbReference type="ARBA" id="ARBA00005275"/>
    </source>
</evidence>
<evidence type="ECO:0000256" key="3">
    <source>
        <dbReference type="ARBA" id="ARBA00022448"/>
    </source>
</evidence>
<feature type="transmembrane region" description="Helical" evidence="8">
    <location>
        <begin position="198"/>
        <end position="220"/>
    </location>
</feature>
<evidence type="ECO:0000256" key="5">
    <source>
        <dbReference type="ARBA" id="ARBA00022692"/>
    </source>
</evidence>
<dbReference type="NCBIfam" id="NF037994">
    <property type="entry name" value="DcuC_1"/>
    <property type="match status" value="1"/>
</dbReference>
<keyword evidence="5 8" id="KW-0812">Transmembrane</keyword>